<organism evidence="1 2">
    <name type="scientific">Streptomyces cyaneochromogenes</name>
    <dbReference type="NCBI Taxonomy" id="2496836"/>
    <lineage>
        <taxon>Bacteria</taxon>
        <taxon>Bacillati</taxon>
        <taxon>Actinomycetota</taxon>
        <taxon>Actinomycetes</taxon>
        <taxon>Kitasatosporales</taxon>
        <taxon>Streptomycetaceae</taxon>
        <taxon>Streptomyces</taxon>
    </lineage>
</organism>
<dbReference type="EMBL" id="CP034539">
    <property type="protein sequence ID" value="AZQ38778.1"/>
    <property type="molecule type" value="Genomic_DNA"/>
</dbReference>
<proteinExistence type="predicted"/>
<name>A0A3Q9EXW9_9ACTN</name>
<evidence type="ECO:0000313" key="2">
    <source>
        <dbReference type="Proteomes" id="UP000280298"/>
    </source>
</evidence>
<evidence type="ECO:0000313" key="1">
    <source>
        <dbReference type="EMBL" id="AZQ38778.1"/>
    </source>
</evidence>
<accession>A0A3Q9EXW9</accession>
<dbReference type="KEGG" id="scya:EJ357_39465"/>
<reference evidence="1 2" key="1">
    <citation type="journal article" date="2019" name="Int. J. Syst. Evol. Microbiol.">
        <title>Streptomyces cyaneochromogenes sp. nov., a blue pigment-producing actinomycete from manganese-contaminated soil.</title>
        <authorList>
            <person name="Tang X."/>
            <person name="Zhao J."/>
            <person name="Li K."/>
            <person name="Chen Z."/>
            <person name="Sun Y."/>
            <person name="Gao J."/>
        </authorList>
    </citation>
    <scope>NUCLEOTIDE SEQUENCE [LARGE SCALE GENOMIC DNA]</scope>
    <source>
        <strain evidence="1 2">MK-45</strain>
    </source>
</reference>
<sequence length="273" mass="28790">MPVLRAAAAVADPPHQPYHDDPSIVGFFKDLVEPFGATVDEQRLRDGANVSHRDLVDRLFAEVGSDERADLVVVSHALPDVHPFTAVASHLNMLLGGAAKSFCISEQGLAAPFTALRIISALQRAGRAERSVLAVLEQTTLPTPHPLVDSGELTDSGVLLVLGGGDGLGVSAVESHASPEATTARLAELAADPTGVLLVLGPGARDMADAPAGVKVHHAGDGSYCTSVWLELARHWQEWRRDHSAVILCDVDPLVREGHMAVLRPVGAPLPAR</sequence>
<dbReference type="GO" id="GO:0016747">
    <property type="term" value="F:acyltransferase activity, transferring groups other than amino-acyl groups"/>
    <property type="evidence" value="ECO:0007669"/>
    <property type="project" value="UniProtKB-ARBA"/>
</dbReference>
<gene>
    <name evidence="1" type="ORF">EJ357_39465</name>
</gene>
<dbReference type="OrthoDB" id="3539120at2"/>
<dbReference type="AlphaFoldDB" id="A0A3Q9EXW9"/>
<keyword evidence="2" id="KW-1185">Reference proteome</keyword>
<dbReference type="Proteomes" id="UP000280298">
    <property type="component" value="Chromosome"/>
</dbReference>
<protein>
    <submittedName>
        <fullName evidence="1">Uncharacterized protein</fullName>
    </submittedName>
</protein>
<dbReference type="InterPro" id="IPR016039">
    <property type="entry name" value="Thiolase-like"/>
</dbReference>
<dbReference type="Gene3D" id="3.40.47.10">
    <property type="match status" value="1"/>
</dbReference>
<dbReference type="RefSeq" id="WP_126396431.1">
    <property type="nucleotide sequence ID" value="NZ_CP034539.1"/>
</dbReference>